<dbReference type="Proteomes" id="UP000617979">
    <property type="component" value="Unassembled WGS sequence"/>
</dbReference>
<keyword evidence="2" id="KW-1185">Reference proteome</keyword>
<dbReference type="SUPFAM" id="SSF56300">
    <property type="entry name" value="Metallo-dependent phosphatases"/>
    <property type="match status" value="1"/>
</dbReference>
<comment type="caution">
    <text evidence="1">The sequence shown here is derived from an EMBL/GenBank/DDBJ whole genome shotgun (WGS) entry which is preliminary data.</text>
</comment>
<evidence type="ECO:0000313" key="2">
    <source>
        <dbReference type="Proteomes" id="UP000617979"/>
    </source>
</evidence>
<name>A0ABQ1H3I6_9BACL</name>
<proteinExistence type="predicted"/>
<evidence type="ECO:0000313" key="1">
    <source>
        <dbReference type="EMBL" id="GGA56539.1"/>
    </source>
</evidence>
<gene>
    <name evidence="1" type="ORF">GCM10007416_32180</name>
</gene>
<accession>A0ABQ1H3I6</accession>
<protein>
    <recommendedName>
        <fullName evidence="3">Calcineurin-like phosphoesterase domain-containing protein</fullName>
    </recommendedName>
</protein>
<dbReference type="RefSeq" id="WP_188433536.1">
    <property type="nucleotide sequence ID" value="NZ_BMEX01000021.1"/>
</dbReference>
<sequence>MKYIESGYKGDAEELIVVAIGDLHIGSSHFCMDTLNDILKFIDDHRERCRIILMGDIAETATKTSVGAGVYEQTMTPVEQINRAVEIFDPYRDLIDGVVIGNHEMRIYKDSGVDLLDEVFCPKLGLSERYLRYQGVIKYAWNKRAYNFAVWHGRGGGRKAGGALNKVDDMRQIVFGDVFLMGHHHRLAATKNDFYVPDPQNMRMKRITQTVVVTGSSLDYEGSYAEESGLTPTTKGFPIIRLSGRTIRKKGTTYRVKDVRVEY</sequence>
<dbReference type="InterPro" id="IPR029052">
    <property type="entry name" value="Metallo-depent_PP-like"/>
</dbReference>
<dbReference type="EMBL" id="BMEX01000021">
    <property type="protein sequence ID" value="GGA56539.1"/>
    <property type="molecule type" value="Genomic_DNA"/>
</dbReference>
<organism evidence="1 2">
    <name type="scientific">Kroppenstedtia guangzhouensis</name>
    <dbReference type="NCBI Taxonomy" id="1274356"/>
    <lineage>
        <taxon>Bacteria</taxon>
        <taxon>Bacillati</taxon>
        <taxon>Bacillota</taxon>
        <taxon>Bacilli</taxon>
        <taxon>Bacillales</taxon>
        <taxon>Thermoactinomycetaceae</taxon>
        <taxon>Kroppenstedtia</taxon>
    </lineage>
</organism>
<evidence type="ECO:0008006" key="3">
    <source>
        <dbReference type="Google" id="ProtNLM"/>
    </source>
</evidence>
<reference evidence="2" key="1">
    <citation type="journal article" date="2019" name="Int. J. Syst. Evol. Microbiol.">
        <title>The Global Catalogue of Microorganisms (GCM) 10K type strain sequencing project: providing services to taxonomists for standard genome sequencing and annotation.</title>
        <authorList>
            <consortium name="The Broad Institute Genomics Platform"/>
            <consortium name="The Broad Institute Genome Sequencing Center for Infectious Disease"/>
            <person name="Wu L."/>
            <person name="Ma J."/>
        </authorList>
    </citation>
    <scope>NUCLEOTIDE SEQUENCE [LARGE SCALE GENOMIC DNA]</scope>
    <source>
        <strain evidence="2">CGMCC 1.12404</strain>
    </source>
</reference>